<sequence length="269" mass="30014">MKTTIKIKEGWLFPLPVPDVVHTRDPLLPAPEQATPGRCVCCRADVQHRFLLSESYPLRQLAEALSDTHIRLERAATTLQRLQSKPVPAEQDEQKKYLTALQAADRTLAQVTLAARRLALRHVQKAEIVSTEPLKPEELSLFNEETAAPFSLCAFCHAWHALNGFAAAQGVMVWLPDLHPSVVVALNRGALQAIFSGDKARARQGRQVLTALAQNRLAVEEKFHSFRPADFADALRHSPPSRRDALREKMDGLALILMPDSFPEPRMTD</sequence>
<reference evidence="1" key="1">
    <citation type="journal article" date="2018" name="Genome Biol.">
        <title>SKESA: strategic k-mer extension for scrupulous assemblies.</title>
        <authorList>
            <person name="Souvorov A."/>
            <person name="Agarwala R."/>
            <person name="Lipman D.J."/>
        </authorList>
    </citation>
    <scope>NUCLEOTIDE SEQUENCE</scope>
    <source>
        <strain evidence="1">MA.CK_98/00005752</strain>
    </source>
</reference>
<comment type="caution">
    <text evidence="1">The sequence shown here is derived from an EMBL/GenBank/DDBJ whole genome shotgun (WGS) entry which is preliminary data.</text>
</comment>
<name>A0A759WGU8_SALER</name>
<dbReference type="EMBL" id="DAAXQP010000012">
    <property type="protein sequence ID" value="HAG2212153.1"/>
    <property type="molecule type" value="Genomic_DNA"/>
</dbReference>
<organism evidence="1">
    <name type="scientific">Salmonella enterica</name>
    <name type="common">Salmonella choleraesuis</name>
    <dbReference type="NCBI Taxonomy" id="28901"/>
    <lineage>
        <taxon>Bacteria</taxon>
        <taxon>Pseudomonadati</taxon>
        <taxon>Pseudomonadota</taxon>
        <taxon>Gammaproteobacteria</taxon>
        <taxon>Enterobacterales</taxon>
        <taxon>Enterobacteriaceae</taxon>
        <taxon>Salmonella</taxon>
    </lineage>
</organism>
<accession>A0A759WGU8</accession>
<dbReference type="AlphaFoldDB" id="A0A759WGU8"/>
<reference evidence="1" key="2">
    <citation type="submission" date="2020-02" db="EMBL/GenBank/DDBJ databases">
        <authorList>
            <consortium name="NCBI Pathogen Detection Project"/>
        </authorList>
    </citation>
    <scope>NUCLEOTIDE SEQUENCE</scope>
    <source>
        <strain evidence="1">MA.CK_98/00005752</strain>
    </source>
</reference>
<proteinExistence type="predicted"/>
<evidence type="ECO:0000313" key="1">
    <source>
        <dbReference type="EMBL" id="HAG2212153.1"/>
    </source>
</evidence>
<protein>
    <submittedName>
        <fullName evidence="1">Conjugal transfer protein TraT</fullName>
    </submittedName>
</protein>
<gene>
    <name evidence="1" type="ORF">G8V49_004483</name>
</gene>